<dbReference type="AlphaFoldDB" id="A0A9D1VR29"/>
<organism evidence="1 2">
    <name type="scientific">Candidatus Barnesiella excrementipullorum</name>
    <dbReference type="NCBI Taxonomy" id="2838479"/>
    <lineage>
        <taxon>Bacteria</taxon>
        <taxon>Pseudomonadati</taxon>
        <taxon>Bacteroidota</taxon>
        <taxon>Bacteroidia</taxon>
        <taxon>Bacteroidales</taxon>
        <taxon>Barnesiellaceae</taxon>
        <taxon>Barnesiella</taxon>
    </lineage>
</organism>
<name>A0A9D1VR29_9BACT</name>
<reference evidence="1" key="1">
    <citation type="journal article" date="2021" name="PeerJ">
        <title>Extensive microbial diversity within the chicken gut microbiome revealed by metagenomics and culture.</title>
        <authorList>
            <person name="Gilroy R."/>
            <person name="Ravi A."/>
            <person name="Getino M."/>
            <person name="Pursley I."/>
            <person name="Horton D.L."/>
            <person name="Alikhan N.F."/>
            <person name="Baker D."/>
            <person name="Gharbi K."/>
            <person name="Hall N."/>
            <person name="Watson M."/>
            <person name="Adriaenssens E.M."/>
            <person name="Foster-Nyarko E."/>
            <person name="Jarju S."/>
            <person name="Secka A."/>
            <person name="Antonio M."/>
            <person name="Oren A."/>
            <person name="Chaudhuri R.R."/>
            <person name="La Ragione R."/>
            <person name="Hildebrand F."/>
            <person name="Pallen M.J."/>
        </authorList>
    </citation>
    <scope>NUCLEOTIDE SEQUENCE</scope>
    <source>
        <strain evidence="1">ChiHjej12B11-16260</strain>
    </source>
</reference>
<evidence type="ECO:0000313" key="1">
    <source>
        <dbReference type="EMBL" id="HIX45479.1"/>
    </source>
</evidence>
<gene>
    <name evidence="1" type="ORF">H9982_04595</name>
</gene>
<dbReference type="Proteomes" id="UP000824246">
    <property type="component" value="Unassembled WGS sequence"/>
</dbReference>
<reference evidence="1" key="2">
    <citation type="submission" date="2021-04" db="EMBL/GenBank/DDBJ databases">
        <authorList>
            <person name="Gilroy R."/>
        </authorList>
    </citation>
    <scope>NUCLEOTIDE SEQUENCE</scope>
    <source>
        <strain evidence="1">ChiHjej12B11-16260</strain>
    </source>
</reference>
<accession>A0A9D1VR29</accession>
<evidence type="ECO:0000313" key="2">
    <source>
        <dbReference type="Proteomes" id="UP000824246"/>
    </source>
</evidence>
<comment type="caution">
    <text evidence="1">The sequence shown here is derived from an EMBL/GenBank/DDBJ whole genome shotgun (WGS) entry which is preliminary data.</text>
</comment>
<sequence length="208" mass="23303">MNITRDEIISRTQCCMEELPPVWEGTLSQNEGVTIDRYIDAKIGETLRAIALVAPPHLLWVEEYPDLPTPEKHQDGSGSITLDTEILRPVSLLMEGWQRPVTQFITTADPRYELQFNLFTRGGTAKPVAVWNTHGSGKQRIEYYSLPASYKQHRILELTCIMPPIDNAASYDLAPVVVDALCYRCAAAVYDITGNHAMAEVMLSHTTL</sequence>
<protein>
    <submittedName>
        <fullName evidence="1">Uncharacterized protein</fullName>
    </submittedName>
</protein>
<dbReference type="EMBL" id="DXFB01000123">
    <property type="protein sequence ID" value="HIX45479.1"/>
    <property type="molecule type" value="Genomic_DNA"/>
</dbReference>
<proteinExistence type="predicted"/>